<proteinExistence type="predicted"/>
<dbReference type="EMBL" id="CP115668">
    <property type="protein sequence ID" value="WCC80916.1"/>
    <property type="molecule type" value="Genomic_DNA"/>
</dbReference>
<accession>A0ABY7R0T8</accession>
<keyword evidence="1" id="KW-0472">Membrane</keyword>
<keyword evidence="1" id="KW-1133">Transmembrane helix</keyword>
<evidence type="ECO:0000256" key="1">
    <source>
        <dbReference type="SAM" id="Phobius"/>
    </source>
</evidence>
<name>A0ABY7R0T8_9ACTN</name>
<sequence length="182" mass="19765">MTRIVHSTLCKVFAVVLVIIGIGATIGGNFDHGYVTDQLSQEKITMPSGKALTSPEMKDALDKYAGQQMTTGPQAEAFANHFIYEHMKAASNGRTYQEVSGDYMKCSADEATKNTDECKKLESIRATLFQGDSLRGMLLNAYGWWLIGTIAIWAGVACIVLGVVLAILGWGVLRTKKDVVQA</sequence>
<dbReference type="RefSeq" id="WP_271419095.1">
    <property type="nucleotide sequence ID" value="NZ_CP115668.1"/>
</dbReference>
<keyword evidence="1" id="KW-0812">Transmembrane</keyword>
<feature type="transmembrane region" description="Helical" evidence="1">
    <location>
        <begin position="12"/>
        <end position="30"/>
    </location>
</feature>
<evidence type="ECO:0000313" key="2">
    <source>
        <dbReference type="EMBL" id="WCC80916.1"/>
    </source>
</evidence>
<evidence type="ECO:0000313" key="3">
    <source>
        <dbReference type="Proteomes" id="UP001212097"/>
    </source>
</evidence>
<reference evidence="2 3" key="2">
    <citation type="submission" date="2023-06" db="EMBL/GenBank/DDBJ databases">
        <title>The Gram-positive Non-spore-bearing Anaerobic Bacilli of Human Feces.</title>
        <authorList>
            <person name="Eggerth A.H."/>
        </authorList>
    </citation>
    <scope>NUCLEOTIDE SEQUENCE [LARGE SCALE GENOMIC DNA]</scope>
    <source>
        <strain evidence="2 3">CBA3108</strain>
    </source>
</reference>
<organism evidence="2 3">
    <name type="scientific">Cutibacterium equinum</name>
    <dbReference type="NCBI Taxonomy" id="3016342"/>
    <lineage>
        <taxon>Bacteria</taxon>
        <taxon>Bacillati</taxon>
        <taxon>Actinomycetota</taxon>
        <taxon>Actinomycetes</taxon>
        <taxon>Propionibacteriales</taxon>
        <taxon>Propionibacteriaceae</taxon>
        <taxon>Cutibacterium</taxon>
    </lineage>
</organism>
<feature type="transmembrane region" description="Helical" evidence="1">
    <location>
        <begin position="142"/>
        <end position="173"/>
    </location>
</feature>
<gene>
    <name evidence="2" type="ORF">O6R08_05570</name>
</gene>
<keyword evidence="3" id="KW-1185">Reference proteome</keyword>
<reference evidence="2 3" key="1">
    <citation type="submission" date="2023-01" db="EMBL/GenBank/DDBJ databases">
        <authorList>
            <person name="Lee S.H."/>
            <person name="Jung H.S."/>
            <person name="Yun J.U."/>
        </authorList>
    </citation>
    <scope>NUCLEOTIDE SEQUENCE [LARGE SCALE GENOMIC DNA]</scope>
    <source>
        <strain evidence="2 3">CBA3108</strain>
    </source>
</reference>
<dbReference type="Proteomes" id="UP001212097">
    <property type="component" value="Chromosome"/>
</dbReference>
<protein>
    <submittedName>
        <fullName evidence="2">Uncharacterized protein</fullName>
    </submittedName>
</protein>